<comment type="similarity">
    <text evidence="2">Belongs to the resistance-nodulation-cell division (RND) (TC 2.A.6) family. MmpL subfamily.</text>
</comment>
<keyword evidence="4 8" id="KW-0812">Transmembrane</keyword>
<comment type="subcellular location">
    <subcellularLocation>
        <location evidence="1">Cell membrane</location>
        <topology evidence="1">Multi-pass membrane protein</topology>
    </subcellularLocation>
</comment>
<feature type="transmembrane region" description="Helical" evidence="8">
    <location>
        <begin position="306"/>
        <end position="333"/>
    </location>
</feature>
<evidence type="ECO:0000256" key="6">
    <source>
        <dbReference type="ARBA" id="ARBA00023136"/>
    </source>
</evidence>
<keyword evidence="6 8" id="KW-0472">Membrane</keyword>
<evidence type="ECO:0000256" key="3">
    <source>
        <dbReference type="ARBA" id="ARBA00022475"/>
    </source>
</evidence>
<feature type="transmembrane region" description="Helical" evidence="8">
    <location>
        <begin position="663"/>
        <end position="682"/>
    </location>
</feature>
<evidence type="ECO:0000256" key="8">
    <source>
        <dbReference type="SAM" id="Phobius"/>
    </source>
</evidence>
<feature type="domain" description="SSD" evidence="9">
    <location>
        <begin position="202"/>
        <end position="331"/>
    </location>
</feature>
<accession>A0AAC9LG00</accession>
<feature type="compositionally biased region" description="Basic and acidic residues" evidence="7">
    <location>
        <begin position="724"/>
        <end position="734"/>
    </location>
</feature>
<evidence type="ECO:0000256" key="5">
    <source>
        <dbReference type="ARBA" id="ARBA00022989"/>
    </source>
</evidence>
<dbReference type="GO" id="GO:0005886">
    <property type="term" value="C:plasma membrane"/>
    <property type="evidence" value="ECO:0007669"/>
    <property type="project" value="UniProtKB-SubCell"/>
</dbReference>
<feature type="region of interest" description="Disordered" evidence="7">
    <location>
        <begin position="716"/>
        <end position="741"/>
    </location>
</feature>
<evidence type="ECO:0000256" key="7">
    <source>
        <dbReference type="SAM" id="MobiDB-lite"/>
    </source>
</evidence>
<keyword evidence="5 8" id="KW-1133">Transmembrane helix</keyword>
<evidence type="ECO:0000313" key="10">
    <source>
        <dbReference type="EMBL" id="APU15640.1"/>
    </source>
</evidence>
<sequence length="741" mass="78116">MVGRLTTRFPKWVLAGAGLLFVLFAVLAAGTMDALALNRYEALNSESVAAREVLGDQFGTGSPNVAILVDATEGTVDDAEVAEIGRGITEALAANPDVGDAWSYWSPNAPETLASTDREHALVLAWVPGDADHVRGEVLPEIDETVVQSVDSPAAEVVLGGGDEIFRVVAGQAREDFLRAEMIILPLVALLLWAVYRRIAPALVTLGIGLFSVVGTLGILRVVTNFTEVSTFASNIALVLGIGLGVDYGLFVIYRFREELAAGRSVEVAVRRTAAGAGRTVIFSGLTVAASLAVLFVFPFPFLSSFAYAGIAVVATAILGAVVVLPAALALLGHRVVRKGPQRTGEEGFWHRTATRVMRRPVIAGGIGLVVLLALGAPALGINFGSPDDRIMSADQPVRTMYDTIRTDFATEDADAVQVVAANADEQALPAYAATLSEIPGVLRVDSAAGSFAEGDRIGEPGPDGAERFSDGTGTWLAVLPTGERLADDPIGLVADVRSTEAPFDVQVGGYPAELTDYRDGVVERLPLVLALILVVTFVVLFLMTGSVIAPLKASVLNLLSLSVMFGVLVWGFQEGALSGLLGFTTTGSIEPSIVLLMFCIAYGLSMDYEVFLLARIKEDYDRTGDLNGSVPRGIARSAPLVTAAAALLAVSFAVYATSEITFLQQLGIGMALAVIVDATLIRGVLVPAFMRLAGGANWWAPGPLRRLHDRIGLREDIPDEPGDAERAAQESRPTDTAPAR</sequence>
<evidence type="ECO:0000256" key="1">
    <source>
        <dbReference type="ARBA" id="ARBA00004651"/>
    </source>
</evidence>
<name>A0AAC9LG00_9PSEU</name>
<dbReference type="Gene3D" id="1.20.1640.10">
    <property type="entry name" value="Multidrug efflux transporter AcrB transmembrane domain"/>
    <property type="match status" value="2"/>
</dbReference>
<protein>
    <submittedName>
        <fullName evidence="10">RND superfamily drug exporter</fullName>
    </submittedName>
</protein>
<dbReference type="PANTHER" id="PTHR33406:SF11">
    <property type="entry name" value="MEMBRANE PROTEIN SCO6666-RELATED"/>
    <property type="match status" value="1"/>
</dbReference>
<dbReference type="InterPro" id="IPR000731">
    <property type="entry name" value="SSD"/>
</dbReference>
<feature type="transmembrane region" description="Helical" evidence="8">
    <location>
        <begin position="635"/>
        <end position="657"/>
    </location>
</feature>
<keyword evidence="11" id="KW-1185">Reference proteome</keyword>
<feature type="transmembrane region" description="Helical" evidence="8">
    <location>
        <begin position="594"/>
        <end position="615"/>
    </location>
</feature>
<reference evidence="11" key="1">
    <citation type="submission" date="2016-06" db="EMBL/GenBank/DDBJ databases">
        <title>Complete genome sequence of Actinoalloteichus fjordicus DSM 46855 (=ADI127-17), type strain of the new species Actinoalloteichus fjordicus.</title>
        <authorList>
            <person name="Ruckert C."/>
            <person name="Nouioui I."/>
            <person name="Willmese J."/>
            <person name="van Wezel G."/>
            <person name="Klenk H.-P."/>
            <person name="Kalinowski J."/>
            <person name="Zotchev S.B."/>
        </authorList>
    </citation>
    <scope>NUCLEOTIDE SEQUENCE [LARGE SCALE GENOMIC DNA]</scope>
    <source>
        <strain evidence="11">ADI127-7</strain>
    </source>
</reference>
<dbReference type="KEGG" id="acad:UA74_18060"/>
<proteinExistence type="inferred from homology"/>
<feature type="transmembrane region" description="Helical" evidence="8">
    <location>
        <begin position="277"/>
        <end position="300"/>
    </location>
</feature>
<gene>
    <name evidence="10" type="ORF">UA74_18060</name>
</gene>
<feature type="transmembrane region" description="Helical" evidence="8">
    <location>
        <begin position="362"/>
        <end position="382"/>
    </location>
</feature>
<feature type="transmembrane region" description="Helical" evidence="8">
    <location>
        <begin position="177"/>
        <end position="196"/>
    </location>
</feature>
<dbReference type="InterPro" id="IPR004869">
    <property type="entry name" value="MMPL_dom"/>
</dbReference>
<feature type="transmembrane region" description="Helical" evidence="8">
    <location>
        <begin position="526"/>
        <end position="544"/>
    </location>
</feature>
<keyword evidence="3" id="KW-1003">Cell membrane</keyword>
<dbReference type="AlphaFoldDB" id="A0AAC9LG00"/>
<dbReference type="InterPro" id="IPR050545">
    <property type="entry name" value="Mycobact_MmpL"/>
</dbReference>
<dbReference type="PANTHER" id="PTHR33406">
    <property type="entry name" value="MEMBRANE PROTEIN MJ1562-RELATED"/>
    <property type="match status" value="1"/>
</dbReference>
<dbReference type="PROSITE" id="PS50156">
    <property type="entry name" value="SSD"/>
    <property type="match status" value="1"/>
</dbReference>
<evidence type="ECO:0000313" key="11">
    <source>
        <dbReference type="Proteomes" id="UP000185511"/>
    </source>
</evidence>
<feature type="transmembrane region" description="Helical" evidence="8">
    <location>
        <begin position="236"/>
        <end position="256"/>
    </location>
</feature>
<organism evidence="10 11">
    <name type="scientific">Actinoalloteichus fjordicus</name>
    <dbReference type="NCBI Taxonomy" id="1612552"/>
    <lineage>
        <taxon>Bacteria</taxon>
        <taxon>Bacillati</taxon>
        <taxon>Actinomycetota</taxon>
        <taxon>Actinomycetes</taxon>
        <taxon>Pseudonocardiales</taxon>
        <taxon>Pseudonocardiaceae</taxon>
        <taxon>Actinoalloteichus</taxon>
    </lineage>
</organism>
<feature type="transmembrane region" description="Helical" evidence="8">
    <location>
        <begin position="203"/>
        <end position="224"/>
    </location>
</feature>
<evidence type="ECO:0000256" key="2">
    <source>
        <dbReference type="ARBA" id="ARBA00010157"/>
    </source>
</evidence>
<evidence type="ECO:0000256" key="4">
    <source>
        <dbReference type="ARBA" id="ARBA00022692"/>
    </source>
</evidence>
<dbReference type="EMBL" id="CP016076">
    <property type="protein sequence ID" value="APU15640.1"/>
    <property type="molecule type" value="Genomic_DNA"/>
</dbReference>
<dbReference type="SUPFAM" id="SSF82866">
    <property type="entry name" value="Multidrug efflux transporter AcrB transmembrane domain"/>
    <property type="match status" value="2"/>
</dbReference>
<feature type="transmembrane region" description="Helical" evidence="8">
    <location>
        <begin position="556"/>
        <end position="574"/>
    </location>
</feature>
<dbReference type="Proteomes" id="UP000185511">
    <property type="component" value="Chromosome"/>
</dbReference>
<dbReference type="Pfam" id="PF03176">
    <property type="entry name" value="MMPL"/>
    <property type="match status" value="2"/>
</dbReference>
<evidence type="ECO:0000259" key="9">
    <source>
        <dbReference type="PROSITE" id="PS50156"/>
    </source>
</evidence>